<organism evidence="1 2">
    <name type="scientific">Elysia crispata</name>
    <name type="common">lettuce slug</name>
    <dbReference type="NCBI Taxonomy" id="231223"/>
    <lineage>
        <taxon>Eukaryota</taxon>
        <taxon>Metazoa</taxon>
        <taxon>Spiralia</taxon>
        <taxon>Lophotrochozoa</taxon>
        <taxon>Mollusca</taxon>
        <taxon>Gastropoda</taxon>
        <taxon>Heterobranchia</taxon>
        <taxon>Euthyneura</taxon>
        <taxon>Panpulmonata</taxon>
        <taxon>Sacoglossa</taxon>
        <taxon>Placobranchoidea</taxon>
        <taxon>Plakobranchidae</taxon>
        <taxon>Elysia</taxon>
    </lineage>
</organism>
<protein>
    <submittedName>
        <fullName evidence="1">Uncharacterized protein</fullName>
    </submittedName>
</protein>
<gene>
    <name evidence="1" type="ORF">RRG08_049168</name>
</gene>
<evidence type="ECO:0000313" key="1">
    <source>
        <dbReference type="EMBL" id="KAK3792469.1"/>
    </source>
</evidence>
<proteinExistence type="predicted"/>
<dbReference type="EMBL" id="JAWDGP010001372">
    <property type="protein sequence ID" value="KAK3792469.1"/>
    <property type="molecule type" value="Genomic_DNA"/>
</dbReference>
<sequence>MSLKQTTSVNQRTLNSSYCCCSYQEPENVDVPSLQEPELTSVRQPSLVPREMECGLRSARPNSGVPTTSQRTSSRGWSLVSYLICTWCVVMESGLISPCLVQGQAASSGSTDCLAPCHASTLLSVAITRHYWFITQLPCSWLLASSLSLRPVLSLLSWLLVTLKIQSHFCISAVAYS</sequence>
<evidence type="ECO:0000313" key="2">
    <source>
        <dbReference type="Proteomes" id="UP001283361"/>
    </source>
</evidence>
<comment type="caution">
    <text evidence="1">The sequence shown here is derived from an EMBL/GenBank/DDBJ whole genome shotgun (WGS) entry which is preliminary data.</text>
</comment>
<dbReference type="AlphaFoldDB" id="A0AAE1ARI6"/>
<dbReference type="Proteomes" id="UP001283361">
    <property type="component" value="Unassembled WGS sequence"/>
</dbReference>
<name>A0AAE1ARI6_9GAST</name>
<keyword evidence="2" id="KW-1185">Reference proteome</keyword>
<accession>A0AAE1ARI6</accession>
<reference evidence="1" key="1">
    <citation type="journal article" date="2023" name="G3 (Bethesda)">
        <title>A reference genome for the long-term kleptoplast-retaining sea slug Elysia crispata morphotype clarki.</title>
        <authorList>
            <person name="Eastman K.E."/>
            <person name="Pendleton A.L."/>
            <person name="Shaikh M.A."/>
            <person name="Suttiyut T."/>
            <person name="Ogas R."/>
            <person name="Tomko P."/>
            <person name="Gavelis G."/>
            <person name="Widhalm J.R."/>
            <person name="Wisecaver J.H."/>
        </authorList>
    </citation>
    <scope>NUCLEOTIDE SEQUENCE</scope>
    <source>
        <strain evidence="1">ECLA1</strain>
    </source>
</reference>